<dbReference type="InterPro" id="IPR018511">
    <property type="entry name" value="Hemolysin-typ_Ca-bd_CS"/>
</dbReference>
<dbReference type="KEGG" id="ter:Tery_3408"/>
<dbReference type="RefSeq" id="WP_011612854.1">
    <property type="nucleotide sequence ID" value="NC_008312.1"/>
</dbReference>
<protein>
    <submittedName>
        <fullName evidence="7">Na-Ca exchanger/integrin-beta4</fullName>
    </submittedName>
</protein>
<dbReference type="HOGENOM" id="CLU_497754_0_0_3"/>
<dbReference type="PROSITE" id="PS00330">
    <property type="entry name" value="HEMOLYSIN_CALCIUM"/>
    <property type="match status" value="1"/>
</dbReference>
<dbReference type="SUPFAM" id="SSF51120">
    <property type="entry name" value="beta-Roll"/>
    <property type="match status" value="1"/>
</dbReference>
<dbReference type="Gene3D" id="2.60.40.2030">
    <property type="match status" value="1"/>
</dbReference>
<dbReference type="AlphaFoldDB" id="Q10Z15"/>
<evidence type="ECO:0000259" key="6">
    <source>
        <dbReference type="Pfam" id="PF03160"/>
    </source>
</evidence>
<dbReference type="InterPro" id="IPR003644">
    <property type="entry name" value="Calx_beta"/>
</dbReference>
<accession>Q10Z15</accession>
<sequence length="547" mass="59419">MKPIIGTTESEKLIGSRDREKIFGLDGDDTLEGRQGFDHLFGGDGNDVLIGGQGRDRFNGGRGNDTLTGNASKDFFIFDAKEDIDFQALGVDTITDFVPDQDTIILAKRKFTKISSDAGSGFSIDNEFDTVTDNAATSDAIIVYDSTTGQLFYNANGSEEGFGDGGQFAILENLPDLKAEDFKLRAHPTAEPEPEPEPEFEVSIDKVSVVEGDAGTTDATFTVNLNDPSEQTIEVAYDTDPSGIFKLAVVIPDEAIAGQDYEVTRGVLTFNPGETTKTFTVPIIGDTQQELDEFFTVYLLDPTTINTDSPNILTTTKGIIENDDAEITNNVIKFTPSSTEEEIKAQNGPSIELVDGQTIYIGTWQRTVNNQDPIIASFDPINPTNNWVRTDYETTGADGRGRGLFWDGEDLYAVFSVDGTQGTPEQDFRRAATDAVQPWLRSYGQGGGASVSVVARIDIDDLTNPGEMTDAAYFTALLSNGNSNTLKVTDLSINSDNNLIVEADSFFSPRNPDGSRIEIPSGLSSPFDYRLVITPDLNEVLDSEVIF</sequence>
<reference evidence="7" key="1">
    <citation type="submission" date="2006-06" db="EMBL/GenBank/DDBJ databases">
        <title>Complete sequence of Trichodesmium erythraeum IMS101.</title>
        <authorList>
            <consortium name="US DOE Joint Genome Institute"/>
            <person name="Copeland A."/>
            <person name="Lucas S."/>
            <person name="Lapidus A."/>
            <person name="Barry K."/>
            <person name="Detter J.C."/>
            <person name="Glavina del Rio T."/>
            <person name="Hammon N."/>
            <person name="Israni S."/>
            <person name="Dalin E."/>
            <person name="Tice H."/>
            <person name="Pitluck S."/>
            <person name="Kiss H."/>
            <person name="Munk A.C."/>
            <person name="Brettin T."/>
            <person name="Bruce D."/>
            <person name="Han C."/>
            <person name="Tapia R."/>
            <person name="Gilna P."/>
            <person name="Schmutz J."/>
            <person name="Larimer F."/>
            <person name="Land M."/>
            <person name="Hauser L."/>
            <person name="Kyrpides N."/>
            <person name="Kim E."/>
            <person name="Richardson P."/>
        </authorList>
    </citation>
    <scope>NUCLEOTIDE SEQUENCE [LARGE SCALE GENOMIC DNA]</scope>
    <source>
        <strain evidence="7">IMS101</strain>
    </source>
</reference>
<keyword evidence="5" id="KW-0106">Calcium</keyword>
<dbReference type="Pfam" id="PF03160">
    <property type="entry name" value="Calx-beta"/>
    <property type="match status" value="1"/>
</dbReference>
<dbReference type="eggNOG" id="COG2931">
    <property type="taxonomic scope" value="Bacteria"/>
</dbReference>
<dbReference type="GO" id="GO:0016020">
    <property type="term" value="C:membrane"/>
    <property type="evidence" value="ECO:0007669"/>
    <property type="project" value="InterPro"/>
</dbReference>
<gene>
    <name evidence="7" type="ordered locus">Tery_3408</name>
</gene>
<name>Q10Z15_TRIEI</name>
<dbReference type="GO" id="GO:0005509">
    <property type="term" value="F:calcium ion binding"/>
    <property type="evidence" value="ECO:0007669"/>
    <property type="project" value="InterPro"/>
</dbReference>
<dbReference type="PANTHER" id="PTHR38340">
    <property type="entry name" value="S-LAYER PROTEIN"/>
    <property type="match status" value="1"/>
</dbReference>
<dbReference type="STRING" id="203124.Tery_3408"/>
<evidence type="ECO:0000256" key="4">
    <source>
        <dbReference type="ARBA" id="ARBA00022737"/>
    </source>
</evidence>
<proteinExistence type="predicted"/>
<organism evidence="7">
    <name type="scientific">Trichodesmium erythraeum (strain IMS101)</name>
    <dbReference type="NCBI Taxonomy" id="203124"/>
    <lineage>
        <taxon>Bacteria</taxon>
        <taxon>Bacillati</taxon>
        <taxon>Cyanobacteriota</taxon>
        <taxon>Cyanophyceae</taxon>
        <taxon>Oscillatoriophycideae</taxon>
        <taxon>Oscillatoriales</taxon>
        <taxon>Microcoleaceae</taxon>
        <taxon>Trichodesmium</taxon>
    </lineage>
</organism>
<dbReference type="InterPro" id="IPR038081">
    <property type="entry name" value="CalX-like_sf"/>
</dbReference>
<dbReference type="PANTHER" id="PTHR38340:SF1">
    <property type="entry name" value="S-LAYER PROTEIN"/>
    <property type="match status" value="1"/>
</dbReference>
<dbReference type="EMBL" id="CP000393">
    <property type="protein sequence ID" value="ABG52509.1"/>
    <property type="molecule type" value="Genomic_DNA"/>
</dbReference>
<keyword evidence="2" id="KW-0964">Secreted</keyword>
<dbReference type="InterPro" id="IPR050557">
    <property type="entry name" value="RTX_toxin/Mannuronan_C5-epim"/>
</dbReference>
<dbReference type="InterPro" id="IPR011049">
    <property type="entry name" value="Serralysin-like_metalloprot_C"/>
</dbReference>
<dbReference type="OrthoDB" id="443842at2"/>
<evidence type="ECO:0000256" key="2">
    <source>
        <dbReference type="ARBA" id="ARBA00022525"/>
    </source>
</evidence>
<dbReference type="Pfam" id="PF00353">
    <property type="entry name" value="HemolysinCabind"/>
    <property type="match status" value="1"/>
</dbReference>
<dbReference type="Gene3D" id="2.150.10.10">
    <property type="entry name" value="Serralysin-like metalloprotease, C-terminal"/>
    <property type="match status" value="1"/>
</dbReference>
<evidence type="ECO:0000256" key="5">
    <source>
        <dbReference type="ARBA" id="ARBA00022837"/>
    </source>
</evidence>
<dbReference type="InterPro" id="IPR001343">
    <property type="entry name" value="Hemolysn_Ca-bd"/>
</dbReference>
<feature type="domain" description="Calx-beta" evidence="6">
    <location>
        <begin position="254"/>
        <end position="308"/>
    </location>
</feature>
<evidence type="ECO:0000313" key="7">
    <source>
        <dbReference type="EMBL" id="ABG52509.1"/>
    </source>
</evidence>
<comment type="subcellular location">
    <subcellularLocation>
        <location evidence="1">Secreted</location>
    </subcellularLocation>
</comment>
<keyword evidence="4" id="KW-0677">Repeat</keyword>
<evidence type="ECO:0000256" key="3">
    <source>
        <dbReference type="ARBA" id="ARBA00022729"/>
    </source>
</evidence>
<evidence type="ECO:0000256" key="1">
    <source>
        <dbReference type="ARBA" id="ARBA00004613"/>
    </source>
</evidence>
<keyword evidence="3" id="KW-0732">Signal</keyword>
<dbReference type="SUPFAM" id="SSF141072">
    <property type="entry name" value="CalX-like"/>
    <property type="match status" value="1"/>
</dbReference>
<dbReference type="PRINTS" id="PR00313">
    <property type="entry name" value="CABNDNGRPT"/>
</dbReference>
<keyword evidence="7" id="KW-0401">Integrin</keyword>
<dbReference type="GO" id="GO:0007229">
    <property type="term" value="P:integrin-mediated signaling pathway"/>
    <property type="evidence" value="ECO:0007669"/>
    <property type="project" value="UniProtKB-KW"/>
</dbReference>
<dbReference type="GO" id="GO:0005576">
    <property type="term" value="C:extracellular region"/>
    <property type="evidence" value="ECO:0007669"/>
    <property type="project" value="UniProtKB-SubCell"/>
</dbReference>